<dbReference type="Proteomes" id="UP000034805">
    <property type="component" value="Unassembled WGS sequence"/>
</dbReference>
<keyword evidence="4" id="KW-0732">Signal</keyword>
<gene>
    <name evidence="8" type="ORF">Z043_114918</name>
</gene>
<evidence type="ECO:0000256" key="3">
    <source>
        <dbReference type="ARBA" id="ARBA00022525"/>
    </source>
</evidence>
<sequence length="212" mass="22991">MRRNVAGLQLTLGILGSLMLRGIAGVRLRGYEPSSVEVRQLVQQGRYPQASRDNLRSLEAEDFQVKAAPTSGKASVPVMLKLYPPVGKATPIHANLPLRFGRTSPSGAPRVPKSSLNLPQRFGRDRVPDLPVAVPCHQCPRSRALASPSATLPQRFGRTAGYRKPLDTTVILTRGLGAALATSREQDSNFDMGSVEDDTEYSPEDLHGSTEH</sequence>
<evidence type="ECO:0000313" key="8">
    <source>
        <dbReference type="EMBL" id="KPP66566.1"/>
    </source>
</evidence>
<accession>A0A0P7TYJ8</accession>
<dbReference type="GO" id="GO:0005576">
    <property type="term" value="C:extracellular region"/>
    <property type="evidence" value="ECO:0007669"/>
    <property type="project" value="UniProtKB-SubCell"/>
</dbReference>
<feature type="compositionally biased region" description="Acidic residues" evidence="7">
    <location>
        <begin position="194"/>
        <end position="203"/>
    </location>
</feature>
<dbReference type="GO" id="GO:0032277">
    <property type="term" value="P:negative regulation of gonadotropin secretion"/>
    <property type="evidence" value="ECO:0007669"/>
    <property type="project" value="TreeGrafter"/>
</dbReference>
<dbReference type="PANTHER" id="PTHR14403:SF6">
    <property type="entry name" value="PRO-FMRFAMIDE-RELATED NEUROPEPTIDE VF"/>
    <property type="match status" value="1"/>
</dbReference>
<comment type="caution">
    <text evidence="8">The sequence shown here is derived from an EMBL/GenBank/DDBJ whole genome shotgun (WGS) entry which is preliminary data.</text>
</comment>
<dbReference type="GO" id="GO:0007218">
    <property type="term" value="P:neuropeptide signaling pathway"/>
    <property type="evidence" value="ECO:0007669"/>
    <property type="project" value="UniProtKB-KW"/>
</dbReference>
<feature type="region of interest" description="Disordered" evidence="7">
    <location>
        <begin position="181"/>
        <end position="212"/>
    </location>
</feature>
<keyword evidence="6 8" id="KW-0527">Neuropeptide</keyword>
<evidence type="ECO:0000256" key="7">
    <source>
        <dbReference type="SAM" id="MobiDB-lite"/>
    </source>
</evidence>
<dbReference type="STRING" id="113540.ENSSFOP00015021376"/>
<proteinExistence type="inferred from homology"/>
<dbReference type="InterPro" id="IPR026297">
    <property type="entry name" value="FMRFamide-related/fGRP"/>
</dbReference>
<feature type="region of interest" description="Disordered" evidence="7">
    <location>
        <begin position="101"/>
        <end position="123"/>
    </location>
</feature>
<dbReference type="PANTHER" id="PTHR14403">
    <property type="entry name" value="RFAMIDE PEPTIDE GONADOTROPIN INHIBITORY HORMONE"/>
    <property type="match status" value="1"/>
</dbReference>
<organism evidence="8 9">
    <name type="scientific">Scleropages formosus</name>
    <name type="common">Asian bonytongue</name>
    <name type="synonym">Osteoglossum formosum</name>
    <dbReference type="NCBI Taxonomy" id="113540"/>
    <lineage>
        <taxon>Eukaryota</taxon>
        <taxon>Metazoa</taxon>
        <taxon>Chordata</taxon>
        <taxon>Craniata</taxon>
        <taxon>Vertebrata</taxon>
        <taxon>Euteleostomi</taxon>
        <taxon>Actinopterygii</taxon>
        <taxon>Neopterygii</taxon>
        <taxon>Teleostei</taxon>
        <taxon>Osteoglossocephala</taxon>
        <taxon>Osteoglossomorpha</taxon>
        <taxon>Osteoglossiformes</taxon>
        <taxon>Osteoglossidae</taxon>
        <taxon>Scleropages</taxon>
    </lineage>
</organism>
<keyword evidence="3" id="KW-0964">Secreted</keyword>
<dbReference type="AlphaFoldDB" id="A0A0P7TYJ8"/>
<evidence type="ECO:0000256" key="4">
    <source>
        <dbReference type="ARBA" id="ARBA00022729"/>
    </source>
</evidence>
<name>A0A0P7TYJ8_SCLFO</name>
<keyword evidence="5" id="KW-0027">Amidation</keyword>
<dbReference type="EMBL" id="JARO02005557">
    <property type="protein sequence ID" value="KPP66566.1"/>
    <property type="molecule type" value="Genomic_DNA"/>
</dbReference>
<reference evidence="8 9" key="1">
    <citation type="submission" date="2015-08" db="EMBL/GenBank/DDBJ databases">
        <title>The genome of the Asian arowana (Scleropages formosus).</title>
        <authorList>
            <person name="Tan M.H."/>
            <person name="Gan H.M."/>
            <person name="Croft L.J."/>
            <person name="Austin C.M."/>
        </authorList>
    </citation>
    <scope>NUCLEOTIDE SEQUENCE [LARGE SCALE GENOMIC DNA]</scope>
    <source>
        <strain evidence="8">Aro1</strain>
    </source>
</reference>
<dbReference type="GO" id="GO:0005102">
    <property type="term" value="F:signaling receptor binding"/>
    <property type="evidence" value="ECO:0007669"/>
    <property type="project" value="TreeGrafter"/>
</dbReference>
<comment type="subcellular location">
    <subcellularLocation>
        <location evidence="1">Secreted</location>
    </subcellularLocation>
</comment>
<evidence type="ECO:0000256" key="1">
    <source>
        <dbReference type="ARBA" id="ARBA00004613"/>
    </source>
</evidence>
<evidence type="ECO:0000313" key="9">
    <source>
        <dbReference type="Proteomes" id="UP000034805"/>
    </source>
</evidence>
<comment type="similarity">
    <text evidence="2">Belongs to the FARP (FMRFamide related peptide) family.</text>
</comment>
<protein>
    <submittedName>
        <fullName evidence="8">Pro-FMRFamide-related neuropeptide VF-like</fullName>
    </submittedName>
</protein>
<evidence type="ECO:0000256" key="5">
    <source>
        <dbReference type="ARBA" id="ARBA00022815"/>
    </source>
</evidence>
<evidence type="ECO:0000256" key="6">
    <source>
        <dbReference type="ARBA" id="ARBA00023320"/>
    </source>
</evidence>
<evidence type="ECO:0000256" key="2">
    <source>
        <dbReference type="ARBA" id="ARBA00006356"/>
    </source>
</evidence>